<dbReference type="AlphaFoldDB" id="A0A0G1F837"/>
<keyword evidence="1" id="KW-0472">Membrane</keyword>
<gene>
    <name evidence="2" type="ORF">UV58_C0002G0013</name>
</gene>
<keyword evidence="1" id="KW-1133">Transmembrane helix</keyword>
<comment type="caution">
    <text evidence="2">The sequence shown here is derived from an EMBL/GenBank/DDBJ whole genome shotgun (WGS) entry which is preliminary data.</text>
</comment>
<organism evidence="2 3">
    <name type="scientific">Candidatus Wolfebacteria bacterium GW2011_GWC1_43_10</name>
    <dbReference type="NCBI Taxonomy" id="1619011"/>
    <lineage>
        <taxon>Bacteria</taxon>
        <taxon>Candidatus Wolfeibacteriota</taxon>
    </lineage>
</organism>
<reference evidence="2 3" key="1">
    <citation type="journal article" date="2015" name="Nature">
        <title>rRNA introns, odd ribosomes, and small enigmatic genomes across a large radiation of phyla.</title>
        <authorList>
            <person name="Brown C.T."/>
            <person name="Hug L.A."/>
            <person name="Thomas B.C."/>
            <person name="Sharon I."/>
            <person name="Castelle C.J."/>
            <person name="Singh A."/>
            <person name="Wilkins M.J."/>
            <person name="Williams K.H."/>
            <person name="Banfield J.F."/>
        </authorList>
    </citation>
    <scope>NUCLEOTIDE SEQUENCE [LARGE SCALE GENOMIC DNA]</scope>
</reference>
<proteinExistence type="predicted"/>
<evidence type="ECO:0000313" key="3">
    <source>
        <dbReference type="Proteomes" id="UP000034810"/>
    </source>
</evidence>
<sequence length="288" mass="33452">MFFFRNKKDWTLFLIVFLLVGTIFFIFRLGENNDLPADLPVTELSGLKKTVAVSNPSLFGLVQDMISPNINLVRIKEGNPLPNLGFRPVFLAMDGKESAWMKKLADQQESELIDIEKNILDNIPSDYFWIYPQNLEKIIGLIVRLLGQTDPINKEFYINQAYERMVEVREITDWASDNLPATRRFNIIVDERWRRFVGDFEIEIDDSFKKGDSASEKELFELLADKIESKRNPVILVDRDFPLDNFFIFAEGRGIKTEWAVLDAFGEKENSLQEILRKNLSQLTLVFQ</sequence>
<evidence type="ECO:0000256" key="1">
    <source>
        <dbReference type="SAM" id="Phobius"/>
    </source>
</evidence>
<feature type="transmembrane region" description="Helical" evidence="1">
    <location>
        <begin position="12"/>
        <end position="30"/>
    </location>
</feature>
<dbReference type="EMBL" id="LCFA01000002">
    <property type="protein sequence ID" value="KKS83003.1"/>
    <property type="molecule type" value="Genomic_DNA"/>
</dbReference>
<accession>A0A0G1F837</accession>
<protein>
    <submittedName>
        <fullName evidence="2">Uncharacterized protein</fullName>
    </submittedName>
</protein>
<name>A0A0G1F837_9BACT</name>
<dbReference type="Proteomes" id="UP000034810">
    <property type="component" value="Unassembled WGS sequence"/>
</dbReference>
<evidence type="ECO:0000313" key="2">
    <source>
        <dbReference type="EMBL" id="KKS83003.1"/>
    </source>
</evidence>
<dbReference type="GO" id="GO:0030001">
    <property type="term" value="P:metal ion transport"/>
    <property type="evidence" value="ECO:0007669"/>
    <property type="project" value="InterPro"/>
</dbReference>
<dbReference type="SUPFAM" id="SSF53807">
    <property type="entry name" value="Helical backbone' metal receptor"/>
    <property type="match status" value="1"/>
</dbReference>
<keyword evidence="1" id="KW-0812">Transmembrane</keyword>
<dbReference type="GO" id="GO:0046872">
    <property type="term" value="F:metal ion binding"/>
    <property type="evidence" value="ECO:0007669"/>
    <property type="project" value="InterPro"/>
</dbReference>